<reference evidence="7" key="1">
    <citation type="journal article" date="2019" name="Int. J. Syst. Evol. Microbiol.">
        <title>The Global Catalogue of Microorganisms (GCM) 10K type strain sequencing project: providing services to taxonomists for standard genome sequencing and annotation.</title>
        <authorList>
            <consortium name="The Broad Institute Genomics Platform"/>
            <consortium name="The Broad Institute Genome Sequencing Center for Infectious Disease"/>
            <person name="Wu L."/>
            <person name="Ma J."/>
        </authorList>
    </citation>
    <scope>NUCLEOTIDE SEQUENCE [LARGE SCALE GENOMIC DNA]</scope>
    <source>
        <strain evidence="7">CGMCC 4.7177</strain>
    </source>
</reference>
<comment type="caution">
    <text evidence="6">The sequence shown here is derived from an EMBL/GenBank/DDBJ whole genome shotgun (WGS) entry which is preliminary data.</text>
</comment>
<evidence type="ECO:0000256" key="3">
    <source>
        <dbReference type="ARBA" id="ARBA00022827"/>
    </source>
</evidence>
<dbReference type="PANTHER" id="PTHR43557">
    <property type="entry name" value="APOPTOSIS-INDUCING FACTOR 1"/>
    <property type="match status" value="1"/>
</dbReference>
<evidence type="ECO:0000259" key="5">
    <source>
        <dbReference type="Pfam" id="PF07992"/>
    </source>
</evidence>
<evidence type="ECO:0000313" key="7">
    <source>
        <dbReference type="Proteomes" id="UP001595839"/>
    </source>
</evidence>
<evidence type="ECO:0000256" key="4">
    <source>
        <dbReference type="ARBA" id="ARBA00023002"/>
    </source>
</evidence>
<dbReference type="RefSeq" id="WP_381169224.1">
    <property type="nucleotide sequence ID" value="NZ_JBHSFK010000031.1"/>
</dbReference>
<keyword evidence="2" id="KW-0285">Flavoprotein</keyword>
<proteinExistence type="predicted"/>
<dbReference type="PANTHER" id="PTHR43557:SF2">
    <property type="entry name" value="RIESKE DOMAIN-CONTAINING PROTEIN-RELATED"/>
    <property type="match status" value="1"/>
</dbReference>
<dbReference type="Proteomes" id="UP001595839">
    <property type="component" value="Unassembled WGS sequence"/>
</dbReference>
<organism evidence="6 7">
    <name type="scientific">Streptomyces vulcanius</name>
    <dbReference type="NCBI Taxonomy" id="1441876"/>
    <lineage>
        <taxon>Bacteria</taxon>
        <taxon>Bacillati</taxon>
        <taxon>Actinomycetota</taxon>
        <taxon>Actinomycetes</taxon>
        <taxon>Kitasatosporales</taxon>
        <taxon>Streptomycetaceae</taxon>
        <taxon>Streptomyces</taxon>
    </lineage>
</organism>
<name>A0ABV9B282_9ACTN</name>
<gene>
    <name evidence="6" type="ORF">ACFPIH_37635</name>
</gene>
<dbReference type="PRINTS" id="PR00411">
    <property type="entry name" value="PNDRDTASEI"/>
</dbReference>
<comment type="cofactor">
    <cofactor evidence="1">
        <name>FAD</name>
        <dbReference type="ChEBI" id="CHEBI:57692"/>
    </cofactor>
</comment>
<keyword evidence="4" id="KW-0560">Oxidoreductase</keyword>
<sequence>MRARGFRGTIQVVGAEEHLPYDRPPLSKKVLSGTWGEEQIRLRGQRELDALRAGFLLGRSAVRLDVQARTVALDDGPSLDYGRLVLATGLRPRTLPGTDSLYGVWALRSLEDCAGLRAELLTAHDVVVVGAGVLGCEIAATARQMGLRVSMIDRSPVPMLRQTGPDIGRLLSSLHAEQGVRILMGSGTTGLTDEAGRVTGVTVKGGETIPADVVVVTIGSVPATDWLTGSGLPLDNGIVCDERGRAGVDLHAVGDVARWSHGVAGDGLRLENRTNAVQQARSVAADITGAEDGYHQVPYFWTDQYDIRMQVFGWVWLSCREL</sequence>
<dbReference type="InterPro" id="IPR036188">
    <property type="entry name" value="FAD/NAD-bd_sf"/>
</dbReference>
<dbReference type="InterPro" id="IPR016156">
    <property type="entry name" value="FAD/NAD-linked_Rdtase_dimer_sf"/>
</dbReference>
<dbReference type="InterPro" id="IPR050446">
    <property type="entry name" value="FAD-oxidoreductase/Apoptosis"/>
</dbReference>
<dbReference type="PRINTS" id="PR00368">
    <property type="entry name" value="FADPNR"/>
</dbReference>
<dbReference type="EMBL" id="JBHSFK010000031">
    <property type="protein sequence ID" value="MFC4505143.1"/>
    <property type="molecule type" value="Genomic_DNA"/>
</dbReference>
<dbReference type="Pfam" id="PF07992">
    <property type="entry name" value="Pyr_redox_2"/>
    <property type="match status" value="1"/>
</dbReference>
<dbReference type="InterPro" id="IPR023753">
    <property type="entry name" value="FAD/NAD-binding_dom"/>
</dbReference>
<feature type="domain" description="FAD/NAD(P)-binding" evidence="5">
    <location>
        <begin position="3"/>
        <end position="280"/>
    </location>
</feature>
<keyword evidence="7" id="KW-1185">Reference proteome</keyword>
<evidence type="ECO:0000256" key="1">
    <source>
        <dbReference type="ARBA" id="ARBA00001974"/>
    </source>
</evidence>
<evidence type="ECO:0000313" key="6">
    <source>
        <dbReference type="EMBL" id="MFC4505143.1"/>
    </source>
</evidence>
<dbReference type="SUPFAM" id="SSF51905">
    <property type="entry name" value="FAD/NAD(P)-binding domain"/>
    <property type="match status" value="1"/>
</dbReference>
<protein>
    <submittedName>
        <fullName evidence="6">NAD(P)/FAD-dependent oxidoreductase</fullName>
    </submittedName>
</protein>
<dbReference type="Gene3D" id="3.30.390.30">
    <property type="match status" value="1"/>
</dbReference>
<dbReference type="Gene3D" id="3.50.50.60">
    <property type="entry name" value="FAD/NAD(P)-binding domain"/>
    <property type="match status" value="2"/>
</dbReference>
<evidence type="ECO:0000256" key="2">
    <source>
        <dbReference type="ARBA" id="ARBA00022630"/>
    </source>
</evidence>
<accession>A0ABV9B282</accession>
<keyword evidence="3" id="KW-0274">FAD</keyword>